<name>A0A9X6R5H2_BACTJ</name>
<protein>
    <submittedName>
        <fullName evidence="1">Uncharacterized protein</fullName>
    </submittedName>
</protein>
<sequence length="246" mass="29102">MANKRLKKKLETKRKKSLLVSEGYSKKETKKLKGRELETVYKKKSHNRKNRERAREIANIAKQWGLSPSKYNSWKKLLPEIERIKKEQDGEAPFLLIYYQDFTGETDSKFIYDFKKRNSTRSRSQITKSIIGWLQNAQNKLFLGRVAMRVVPKRDVSKTNTLWKNHGYVKIYVGQGKDLTKLLTAIETIMVGVYDVKERDRYLKKDLLPKLRSLPYKQAHRNADEIQKIYDVKSHGKDWWDDDGFN</sequence>
<accession>A0A9X6R5H2</accession>
<dbReference type="EMBL" id="MOOS01000010">
    <property type="protein sequence ID" value="OUB78252.1"/>
    <property type="molecule type" value="Genomic_DNA"/>
</dbReference>
<dbReference type="RefSeq" id="WP_086403562.1">
    <property type="nucleotide sequence ID" value="NZ_MOOS01000010.1"/>
</dbReference>
<reference evidence="1 2" key="1">
    <citation type="submission" date="2016-10" db="EMBL/GenBank/DDBJ databases">
        <title>Comparative genomics of Bacillus thuringiensis reveals a path to pathogens against multiple invertebrate hosts.</title>
        <authorList>
            <person name="Zheng J."/>
            <person name="Gao Q."/>
            <person name="Liu H."/>
            <person name="Peng D."/>
            <person name="Ruan L."/>
            <person name="Sun M."/>
        </authorList>
    </citation>
    <scope>NUCLEOTIDE SEQUENCE [LARGE SCALE GENOMIC DNA]</scope>
    <source>
        <strain evidence="1">BGSC 4CF1</strain>
    </source>
</reference>
<evidence type="ECO:0000313" key="1">
    <source>
        <dbReference type="EMBL" id="OUB78252.1"/>
    </source>
</evidence>
<organism evidence="1 2">
    <name type="scientific">Bacillus thuringiensis subsp. jegathesan</name>
    <dbReference type="NCBI Taxonomy" id="56955"/>
    <lineage>
        <taxon>Bacteria</taxon>
        <taxon>Bacillati</taxon>
        <taxon>Bacillota</taxon>
        <taxon>Bacilli</taxon>
        <taxon>Bacillales</taxon>
        <taxon>Bacillaceae</taxon>
        <taxon>Bacillus</taxon>
        <taxon>Bacillus cereus group</taxon>
    </lineage>
</organism>
<proteinExistence type="predicted"/>
<dbReference type="AlphaFoldDB" id="A0A9X6R5H2"/>
<evidence type="ECO:0000313" key="2">
    <source>
        <dbReference type="Proteomes" id="UP000194853"/>
    </source>
</evidence>
<comment type="caution">
    <text evidence="1">The sequence shown here is derived from an EMBL/GenBank/DDBJ whole genome shotgun (WGS) entry which is preliminary data.</text>
</comment>
<dbReference type="Proteomes" id="UP000194853">
    <property type="component" value="Unassembled WGS sequence"/>
</dbReference>
<gene>
    <name evidence="1" type="ORF">BK750_00355</name>
</gene>